<evidence type="ECO:0000313" key="2">
    <source>
        <dbReference type="Proteomes" id="UP000053232"/>
    </source>
</evidence>
<dbReference type="AlphaFoldDB" id="A0A073HWX2"/>
<gene>
    <name evidence="1" type="ORF">OXYTRIMIC_264</name>
</gene>
<organism evidence="1 2">
    <name type="scientific">Oxytricha trifallax</name>
    <dbReference type="NCBI Taxonomy" id="1172189"/>
    <lineage>
        <taxon>Eukaryota</taxon>
        <taxon>Sar</taxon>
        <taxon>Alveolata</taxon>
        <taxon>Ciliophora</taxon>
        <taxon>Intramacronucleata</taxon>
        <taxon>Spirotrichea</taxon>
        <taxon>Stichotrichia</taxon>
        <taxon>Sporadotrichida</taxon>
        <taxon>Oxytrichidae</taxon>
        <taxon>Oxytrichinae</taxon>
        <taxon>Oxytricha</taxon>
    </lineage>
</organism>
<reference evidence="2" key="1">
    <citation type="journal article" date="2014" name="Cell">
        <title>The Architecture of a Scrambled Genome Reveals Massive Levels of Genomic Rearrangement during Development.</title>
        <authorList>
            <person name="Chen X."/>
            <person name="Bracht J.R."/>
            <person name="Goldman A.D."/>
            <person name="Dolzhenko E."/>
            <person name="Clay D.M."/>
            <person name="Swart E.C."/>
            <person name="Perlman D.H."/>
            <person name="Doak T.G."/>
            <person name="Stuart A."/>
            <person name="Amemiya C.T."/>
            <person name="Sebra R.P."/>
            <person name="Landweber L.F."/>
        </authorList>
    </citation>
    <scope>NUCLEOTIDE SEQUENCE [LARGE SCALE GENOMIC DNA]</scope>
    <source>
        <strain evidence="2">JRB310</strain>
    </source>
</reference>
<comment type="caution">
    <text evidence="1">The sequence shown here is derived from an EMBL/GenBank/DDBJ whole genome shotgun (WGS) entry which is preliminary data.</text>
</comment>
<proteinExistence type="predicted"/>
<dbReference type="EMBL" id="ARYC01018960">
    <property type="protein sequence ID" value="KEJ82473.1"/>
    <property type="molecule type" value="Genomic_DNA"/>
</dbReference>
<name>A0A073HWX2_9SPIT</name>
<accession>A0A073HWX2</accession>
<evidence type="ECO:0000313" key="1">
    <source>
        <dbReference type="EMBL" id="KEJ82473.1"/>
    </source>
</evidence>
<keyword evidence="2" id="KW-1185">Reference proteome</keyword>
<dbReference type="Proteomes" id="UP000053232">
    <property type="component" value="Unassembled WGS sequence"/>
</dbReference>
<protein>
    <submittedName>
        <fullName evidence="1">Uncharacterized protein</fullName>
    </submittedName>
</protein>
<sequence length="107" mass="11627">MGCKQSVCVSKKSPIQYQKPKKDGATVMITGGVGGGVCCIVNGIKLQVAPRALAMGGNRVDFHRDQDVEGGGQQIYKYKMLQKDINKQKASTITNHTNHQINPQDNI</sequence>